<proteinExistence type="predicted"/>
<evidence type="ECO:0000256" key="1">
    <source>
        <dbReference type="SAM" id="MobiDB-lite"/>
    </source>
</evidence>
<accession>A0A8S1QFQ7</accession>
<evidence type="ECO:0000313" key="3">
    <source>
        <dbReference type="Proteomes" id="UP000688137"/>
    </source>
</evidence>
<comment type="caution">
    <text evidence="2">The sequence shown here is derived from an EMBL/GenBank/DDBJ whole genome shotgun (WGS) entry which is preliminary data.</text>
</comment>
<protein>
    <submittedName>
        <fullName evidence="2">Uncharacterized protein</fullName>
    </submittedName>
</protein>
<name>A0A8S1QFQ7_PARPR</name>
<organism evidence="2 3">
    <name type="scientific">Paramecium primaurelia</name>
    <dbReference type="NCBI Taxonomy" id="5886"/>
    <lineage>
        <taxon>Eukaryota</taxon>
        <taxon>Sar</taxon>
        <taxon>Alveolata</taxon>
        <taxon>Ciliophora</taxon>
        <taxon>Intramacronucleata</taxon>
        <taxon>Oligohymenophorea</taxon>
        <taxon>Peniculida</taxon>
        <taxon>Parameciidae</taxon>
        <taxon>Paramecium</taxon>
    </lineage>
</organism>
<dbReference type="AlphaFoldDB" id="A0A8S1QFQ7"/>
<gene>
    <name evidence="2" type="ORF">PPRIM_AZ9-3.1.T1610063</name>
</gene>
<feature type="region of interest" description="Disordered" evidence="1">
    <location>
        <begin position="377"/>
        <end position="417"/>
    </location>
</feature>
<evidence type="ECO:0000313" key="2">
    <source>
        <dbReference type="EMBL" id="CAD8114768.1"/>
    </source>
</evidence>
<keyword evidence="3" id="KW-1185">Reference proteome</keyword>
<sequence>MNLPTSIFHFSQENNSQLIEILQCLQQTHYIIDLNMILTSPLHQTISNLTIILDQVLPTRLENYMIINIQQDQNITNYISNLSLNEFFNQIQYDQILQFANPLVIQKKEQKQYQTINTQSDRQIGFQQIKTNGFLTNQIFNSKINKTRSISPQPISTISNKTQSNTQSQIPIIPIQSQIITDQFMNLNPNLSNFSNNSIINDKPQTHQQKYQLNKWTDESKEKLFQDNFMIKEEITNQVESNKIVININEDPQFYQQLKKASPKLKQIKGSGLSPESYHQNKSQSPEVLQVNLKNHCKKWEITQNNKQQSQAIKKLPQQFKQLQCENSKRSNISKPFEQNNTKFAVIQSSRTAQQKNTRLLKQLAFQDSKNENQMNIIQSEKKLTPRINEKDYKDSQIMFSEQQQQYSKSRSQNKKQDEQYNNYIHHHSQNIKDQIIIKPQYAWIKQEIPQQIISQKLIESKYIRGISPQNKPIPQQFTFIQQPPIPPLQEPIQIKIDIKQFMNINQTKDQQRSISPIYNQRQNIEVNNEMGDLILQI</sequence>
<feature type="compositionally biased region" description="Basic and acidic residues" evidence="1">
    <location>
        <begin position="380"/>
        <end position="395"/>
    </location>
</feature>
<reference evidence="2" key="1">
    <citation type="submission" date="2021-01" db="EMBL/GenBank/DDBJ databases">
        <authorList>
            <consortium name="Genoscope - CEA"/>
            <person name="William W."/>
        </authorList>
    </citation>
    <scope>NUCLEOTIDE SEQUENCE</scope>
</reference>
<feature type="compositionally biased region" description="Polar residues" evidence="1">
    <location>
        <begin position="398"/>
        <end position="411"/>
    </location>
</feature>
<dbReference type="EMBL" id="CAJJDM010000166">
    <property type="protein sequence ID" value="CAD8114768.1"/>
    <property type="molecule type" value="Genomic_DNA"/>
</dbReference>
<dbReference type="Proteomes" id="UP000688137">
    <property type="component" value="Unassembled WGS sequence"/>
</dbReference>